<name>A0A517LMZ4_9PEZI</name>
<dbReference type="PROSITE" id="PS50082">
    <property type="entry name" value="WD_REPEATS_2"/>
    <property type="match status" value="1"/>
</dbReference>
<feature type="region of interest" description="Disordered" evidence="5">
    <location>
        <begin position="225"/>
        <end position="306"/>
    </location>
</feature>
<keyword evidence="3" id="KW-0677">Repeat</keyword>
<evidence type="ECO:0000256" key="4">
    <source>
        <dbReference type="PROSITE-ProRule" id="PRU00221"/>
    </source>
</evidence>
<dbReference type="InterPro" id="IPR019775">
    <property type="entry name" value="WD40_repeat_CS"/>
</dbReference>
<comment type="similarity">
    <text evidence="1">Belongs to the WD repeat LST8 family.</text>
</comment>
<sequence length="1493" mass="163270">MAQLSNRSSQVVDLTGDDDDDDDEIDIDDTSVSPFHKVMMKQYNARPGPLSKPRPLFKERDPRAPPSTVHVEPTIAGPSTEIGDSSRRAFATKSRSIASPILTPPFKSSSLPLELTTNDRSESRNDSNSLNLRDSTSSLQASCNGPSRASSGATTVPVQVGSRKRSAEEAFRDDRTSKPPRGPFTPATSFPPQKVTAIPTDKKDKGRTGFSDLLSAAEALVTSTRVSPLNSPGDFVAPSQKRNSQVPTGGHSTSSSTAGSLRQSLQSSRIISSFEQDNPPSASKSYIQSSPSPPRLSPPTAQQDRLGSSLRIAPVGAAAPSAVHNLTLSPSHSQANEVNITANAQRSQHTSTPSSTDAGIPLPIQSSTTTATEKPSQVLQAPGHSAFDSSTLPKRLGSPFTEAELVLLIYLKEECNLGWTDLDRKMGRTTNCCATKYLRKTNGVKYRKPELKYRERAAMIKVILKTMPDATIEQVLRLLSEFVETGSVPSGCSTLYTETLDAASVDTIPDFTDRGKAPESTKKDKFPAFPNNLTAYAHFASNPADSMAVRERLRPGARTGEGAMNVRAMMAREINFESEVMSDGASVYTESAYDSSSDAEYHALTRKEYPDGTFVRRRKPYLSRNDRRELKGALRTVKWDGDEDWRGLSIHLDPTESELETLHECMISVLKGRTCADTPLTAAANAASHAQIAEAARRAQLSHQLRNRTQKSIQAMLFDASNGALNHPSIRLRMAPLQDLPSKKQTSTHLLRRELAGAKTAERSIRRTIYDSLAPSRSWTGTSGDVGTLAWSPDGQHFAAGSMCIVDASSMQYNRQNNLLFGNKQRSTVYELPEHHRPREMPKEGANASYSMHVSQDPRLFYTVSMVDFSRDGSHMFSVGYDNFLRSYKIVNGRCEQKWAADYGTEVDLLSTSRHLDLLATGSRDIGAGIRIYGTQGGAEEITRFGSGKAQTFLDKKVFPSALRWGTHSSVRNYLLAGFSPTSGDEAYVTTHGETCLWDVSRRVPISVTPPAGNIFDVAWSPGSARFATACSAYSNSKSKGTRSVIRICSPISTDSWSHRGLELECPARDINDVIFCPFDENYVAAGATNSKVYVWDLRMPDTLLQRFSHGAPLAELEPGRPQEDTDCGVRFCGWGDSRERLVTGSSDGVVKVWDIHRAPRDAHIRDIATFDTGIMSGAFNRDFSSLLIGEVNGTVNLLEVGVDPPKSLKDLEQFHFEPAAMDTKNDAGSEAPNTESESGRAIGAALIKKQKIQRRNMGGFPRRQAVQAKSYDGPIDYAPDADDLRAKALLFQKSMMLEIYDASGKVVRDNKGRAVYREQCSLPLCTSHNFTTEEEAGASGRAADRIPQALREATIRTLEGSVTKEGKMVPGLLRCSHCHGLARPRIGDREQEEFPLCERCGFSCFRCGEKIKVGLGVEKIGCRVCGLEWCIGALGYELLNPSASGKDGKKVRSLDTSESQSKNGGLESMGDLFHLVEDYYQDLWQDKSLSTL</sequence>
<feature type="region of interest" description="Disordered" evidence="5">
    <location>
        <begin position="344"/>
        <end position="391"/>
    </location>
</feature>
<evidence type="ECO:0000256" key="5">
    <source>
        <dbReference type="SAM" id="MobiDB-lite"/>
    </source>
</evidence>
<proteinExistence type="inferred from homology"/>
<dbReference type="InterPro" id="IPR001680">
    <property type="entry name" value="WD40_rpt"/>
</dbReference>
<dbReference type="GO" id="GO:0031932">
    <property type="term" value="C:TORC2 complex"/>
    <property type="evidence" value="ECO:0007669"/>
    <property type="project" value="InterPro"/>
</dbReference>
<dbReference type="Proteomes" id="UP000316270">
    <property type="component" value="Chromosome 16"/>
</dbReference>
<feature type="compositionally biased region" description="Polar residues" evidence="5">
    <location>
        <begin position="364"/>
        <end position="379"/>
    </location>
</feature>
<dbReference type="Gene3D" id="2.130.10.10">
    <property type="entry name" value="YVTN repeat-like/Quinoprotein amine dehydrogenase"/>
    <property type="match status" value="1"/>
</dbReference>
<dbReference type="InterPro" id="IPR015943">
    <property type="entry name" value="WD40/YVTN_repeat-like_dom_sf"/>
</dbReference>
<organism evidence="6 7">
    <name type="scientific">Venturia effusa</name>
    <dbReference type="NCBI Taxonomy" id="50376"/>
    <lineage>
        <taxon>Eukaryota</taxon>
        <taxon>Fungi</taxon>
        <taxon>Dikarya</taxon>
        <taxon>Ascomycota</taxon>
        <taxon>Pezizomycotina</taxon>
        <taxon>Dothideomycetes</taxon>
        <taxon>Pleosporomycetidae</taxon>
        <taxon>Venturiales</taxon>
        <taxon>Venturiaceae</taxon>
        <taxon>Venturia</taxon>
    </lineage>
</organism>
<dbReference type="GO" id="GO:0032956">
    <property type="term" value="P:regulation of actin cytoskeleton organization"/>
    <property type="evidence" value="ECO:0007669"/>
    <property type="project" value="TreeGrafter"/>
</dbReference>
<gene>
    <name evidence="6" type="ORF">FKW77_006296</name>
</gene>
<feature type="compositionally biased region" description="Low complexity" evidence="5">
    <location>
        <begin position="248"/>
        <end position="273"/>
    </location>
</feature>
<dbReference type="PROSITE" id="PS00678">
    <property type="entry name" value="WD_REPEATS_1"/>
    <property type="match status" value="1"/>
</dbReference>
<dbReference type="Pfam" id="PF00400">
    <property type="entry name" value="WD40"/>
    <property type="match status" value="2"/>
</dbReference>
<feature type="region of interest" description="Disordered" evidence="5">
    <location>
        <begin position="1"/>
        <end position="209"/>
    </location>
</feature>
<dbReference type="GO" id="GO:0031931">
    <property type="term" value="C:TORC1 complex"/>
    <property type="evidence" value="ECO:0007669"/>
    <property type="project" value="InterPro"/>
</dbReference>
<dbReference type="STRING" id="50376.A0A517LMZ4"/>
<protein>
    <submittedName>
        <fullName evidence="6">Uncharacterized protein</fullName>
    </submittedName>
</protein>
<feature type="repeat" description="WD" evidence="4">
    <location>
        <begin position="1135"/>
        <end position="1156"/>
    </location>
</feature>
<feature type="compositionally biased region" description="Acidic residues" evidence="5">
    <location>
        <begin position="15"/>
        <end position="29"/>
    </location>
</feature>
<dbReference type="SUPFAM" id="SSF50978">
    <property type="entry name" value="WD40 repeat-like"/>
    <property type="match status" value="1"/>
</dbReference>
<dbReference type="InterPro" id="IPR037588">
    <property type="entry name" value="MLST8"/>
</dbReference>
<dbReference type="SMART" id="SM00320">
    <property type="entry name" value="WD40"/>
    <property type="match status" value="5"/>
</dbReference>
<feature type="compositionally biased region" description="Polar residues" evidence="5">
    <location>
        <begin position="274"/>
        <end position="288"/>
    </location>
</feature>
<evidence type="ECO:0000313" key="6">
    <source>
        <dbReference type="EMBL" id="QDS77013.1"/>
    </source>
</evidence>
<keyword evidence="7" id="KW-1185">Reference proteome</keyword>
<feature type="compositionally biased region" description="Polar residues" evidence="5">
    <location>
        <begin position="1"/>
        <end position="12"/>
    </location>
</feature>
<dbReference type="PANTHER" id="PTHR19842:SF2">
    <property type="entry name" value="WD REPEAT PROTEIN (AFU_ORTHOLOGUE AFUA_5G04300)"/>
    <property type="match status" value="1"/>
</dbReference>
<feature type="compositionally biased region" description="Polar residues" evidence="5">
    <location>
        <begin position="140"/>
        <end position="157"/>
    </location>
</feature>
<feature type="compositionally biased region" description="Basic and acidic residues" evidence="5">
    <location>
        <begin position="165"/>
        <end position="177"/>
    </location>
</feature>
<dbReference type="PANTHER" id="PTHR19842">
    <property type="entry name" value="G BETA-LIKE PROTEIN GBL"/>
    <property type="match status" value="1"/>
</dbReference>
<evidence type="ECO:0000256" key="1">
    <source>
        <dbReference type="ARBA" id="ARBA00009890"/>
    </source>
</evidence>
<keyword evidence="2 4" id="KW-0853">WD repeat</keyword>
<feature type="compositionally biased region" description="Basic and acidic residues" evidence="5">
    <location>
        <begin position="1447"/>
        <end position="1456"/>
    </location>
</feature>
<dbReference type="GO" id="GO:0031929">
    <property type="term" value="P:TOR signaling"/>
    <property type="evidence" value="ECO:0007669"/>
    <property type="project" value="InterPro"/>
</dbReference>
<dbReference type="InterPro" id="IPR036322">
    <property type="entry name" value="WD40_repeat_dom_sf"/>
</dbReference>
<feature type="compositionally biased region" description="Polar residues" evidence="5">
    <location>
        <begin position="344"/>
        <end position="357"/>
    </location>
</feature>
<reference evidence="6 7" key="1">
    <citation type="submission" date="2019-07" db="EMBL/GenBank/DDBJ databases">
        <title>Finished genome of Venturia effusa.</title>
        <authorList>
            <person name="Young C.A."/>
            <person name="Cox M.P."/>
            <person name="Ganley A.R.D."/>
            <person name="David W.J."/>
        </authorList>
    </citation>
    <scope>NUCLEOTIDE SEQUENCE [LARGE SCALE GENOMIC DNA]</scope>
    <source>
        <strain evidence="7">albino</strain>
    </source>
</reference>
<evidence type="ECO:0000256" key="2">
    <source>
        <dbReference type="ARBA" id="ARBA00022574"/>
    </source>
</evidence>
<dbReference type="OrthoDB" id="10248252at2759"/>
<evidence type="ECO:0000313" key="7">
    <source>
        <dbReference type="Proteomes" id="UP000316270"/>
    </source>
</evidence>
<feature type="compositionally biased region" description="Polar residues" evidence="5">
    <location>
        <begin position="106"/>
        <end position="116"/>
    </location>
</feature>
<accession>A0A517LMZ4</accession>
<feature type="region of interest" description="Disordered" evidence="5">
    <location>
        <begin position="1444"/>
        <end position="1466"/>
    </location>
</feature>
<feature type="compositionally biased region" description="Low complexity" evidence="5">
    <location>
        <begin position="126"/>
        <end position="139"/>
    </location>
</feature>
<dbReference type="EMBL" id="CP042200">
    <property type="protein sequence ID" value="QDS77013.1"/>
    <property type="molecule type" value="Genomic_DNA"/>
</dbReference>
<evidence type="ECO:0000256" key="3">
    <source>
        <dbReference type="ARBA" id="ARBA00022737"/>
    </source>
</evidence>